<gene>
    <name evidence="6" type="ORF">PINE0816_LOCUS1958</name>
</gene>
<organism evidence="6">
    <name type="scientific">Proboscia inermis</name>
    <dbReference type="NCBI Taxonomy" id="420281"/>
    <lineage>
        <taxon>Eukaryota</taxon>
        <taxon>Sar</taxon>
        <taxon>Stramenopiles</taxon>
        <taxon>Ochrophyta</taxon>
        <taxon>Bacillariophyta</taxon>
        <taxon>Coscinodiscophyceae</taxon>
        <taxon>Rhizosoleniophycidae</taxon>
        <taxon>Rhizosoleniales</taxon>
        <taxon>Rhizosoleniaceae</taxon>
        <taxon>Proboscia</taxon>
    </lineage>
</organism>
<evidence type="ECO:0000313" key="6">
    <source>
        <dbReference type="EMBL" id="CAD8405843.1"/>
    </source>
</evidence>
<dbReference type="GO" id="GO:0016020">
    <property type="term" value="C:membrane"/>
    <property type="evidence" value="ECO:0007669"/>
    <property type="project" value="UniProtKB-SubCell"/>
</dbReference>
<feature type="transmembrane region" description="Helical" evidence="5">
    <location>
        <begin position="12"/>
        <end position="29"/>
    </location>
</feature>
<dbReference type="InterPro" id="IPR050997">
    <property type="entry name" value="MAPEG"/>
</dbReference>
<keyword evidence="2 5" id="KW-0812">Transmembrane</keyword>
<dbReference type="Pfam" id="PF01124">
    <property type="entry name" value="MAPEG"/>
    <property type="match status" value="1"/>
</dbReference>
<dbReference type="GO" id="GO:0004364">
    <property type="term" value="F:glutathione transferase activity"/>
    <property type="evidence" value="ECO:0007669"/>
    <property type="project" value="TreeGrafter"/>
</dbReference>
<dbReference type="InterPro" id="IPR023352">
    <property type="entry name" value="MAPEG-like_dom_sf"/>
</dbReference>
<proteinExistence type="predicted"/>
<dbReference type="PANTHER" id="PTHR10250:SF26">
    <property type="entry name" value="GLUTATHIONE S-TRANSFERASE 3, MITOCHONDRIAL"/>
    <property type="match status" value="1"/>
</dbReference>
<evidence type="ECO:0000256" key="4">
    <source>
        <dbReference type="ARBA" id="ARBA00023136"/>
    </source>
</evidence>
<accession>A0A7S0G727</accession>
<evidence type="ECO:0000256" key="2">
    <source>
        <dbReference type="ARBA" id="ARBA00022692"/>
    </source>
</evidence>
<evidence type="ECO:0000256" key="5">
    <source>
        <dbReference type="SAM" id="Phobius"/>
    </source>
</evidence>
<name>A0A7S0G727_9STRA</name>
<dbReference type="SUPFAM" id="SSF161084">
    <property type="entry name" value="MAPEG domain-like"/>
    <property type="match status" value="1"/>
</dbReference>
<dbReference type="AlphaFoldDB" id="A0A7S0G727"/>
<sequence length="150" mass="16273">MVALDVPAEYGYAIIGCVVIPTMAGMHMGGPVMKARKECDVPYPNCYATPGYHKRADEFNRVQRGHQNYYEGLTSYMAMALIGGLKYPIINAVGGVLFSIGSILYQKGYMDVKLDVGMARYKKGGAVKWIGFLAAFGTSITCGIQLALSK</sequence>
<dbReference type="GO" id="GO:0005783">
    <property type="term" value="C:endoplasmic reticulum"/>
    <property type="evidence" value="ECO:0007669"/>
    <property type="project" value="TreeGrafter"/>
</dbReference>
<keyword evidence="4 5" id="KW-0472">Membrane</keyword>
<dbReference type="InterPro" id="IPR001129">
    <property type="entry name" value="Membr-assoc_MAPEG"/>
</dbReference>
<dbReference type="GO" id="GO:0006691">
    <property type="term" value="P:leukotriene metabolic process"/>
    <property type="evidence" value="ECO:0007669"/>
    <property type="project" value="UniProtKB-ARBA"/>
</dbReference>
<comment type="subcellular location">
    <subcellularLocation>
        <location evidence="1">Membrane</location>
        <topology evidence="1">Multi-pass membrane protein</topology>
    </subcellularLocation>
</comment>
<dbReference type="Gene3D" id="1.20.120.550">
    <property type="entry name" value="Membrane associated eicosanoid/glutathione metabolism-like domain"/>
    <property type="match status" value="1"/>
</dbReference>
<keyword evidence="3 5" id="KW-1133">Transmembrane helix</keyword>
<evidence type="ECO:0008006" key="7">
    <source>
        <dbReference type="Google" id="ProtNLM"/>
    </source>
</evidence>
<reference evidence="6" key="1">
    <citation type="submission" date="2021-01" db="EMBL/GenBank/DDBJ databases">
        <authorList>
            <person name="Corre E."/>
            <person name="Pelletier E."/>
            <person name="Niang G."/>
            <person name="Scheremetjew M."/>
            <person name="Finn R."/>
            <person name="Kale V."/>
            <person name="Holt S."/>
            <person name="Cochrane G."/>
            <person name="Meng A."/>
            <person name="Brown T."/>
            <person name="Cohen L."/>
        </authorList>
    </citation>
    <scope>NUCLEOTIDE SEQUENCE</scope>
    <source>
        <strain evidence="6">CCAP1064/1</strain>
    </source>
</reference>
<evidence type="ECO:0000256" key="1">
    <source>
        <dbReference type="ARBA" id="ARBA00004141"/>
    </source>
</evidence>
<dbReference type="GO" id="GO:0005635">
    <property type="term" value="C:nuclear envelope"/>
    <property type="evidence" value="ECO:0007669"/>
    <property type="project" value="TreeGrafter"/>
</dbReference>
<evidence type="ECO:0000256" key="3">
    <source>
        <dbReference type="ARBA" id="ARBA00022989"/>
    </source>
</evidence>
<dbReference type="GO" id="GO:0004602">
    <property type="term" value="F:glutathione peroxidase activity"/>
    <property type="evidence" value="ECO:0007669"/>
    <property type="project" value="TreeGrafter"/>
</dbReference>
<protein>
    <recommendedName>
        <fullName evidence="7">Glutathione transferase</fullName>
    </recommendedName>
</protein>
<dbReference type="EMBL" id="HBEL01004144">
    <property type="protein sequence ID" value="CAD8405843.1"/>
    <property type="molecule type" value="Transcribed_RNA"/>
</dbReference>
<dbReference type="PANTHER" id="PTHR10250">
    <property type="entry name" value="MICROSOMAL GLUTATHIONE S-TRANSFERASE"/>
    <property type="match status" value="1"/>
</dbReference>
<feature type="transmembrane region" description="Helical" evidence="5">
    <location>
        <begin position="126"/>
        <end position="148"/>
    </location>
</feature>
<feature type="transmembrane region" description="Helical" evidence="5">
    <location>
        <begin position="87"/>
        <end position="106"/>
    </location>
</feature>